<evidence type="ECO:0000256" key="6">
    <source>
        <dbReference type="SAM" id="MobiDB-lite"/>
    </source>
</evidence>
<dbReference type="FunFam" id="4.10.280.10:FF:000001">
    <property type="entry name" value="Putative transcription factor 12"/>
    <property type="match status" value="1"/>
</dbReference>
<dbReference type="Pfam" id="PF00010">
    <property type="entry name" value="HLH"/>
    <property type="match status" value="1"/>
</dbReference>
<proteinExistence type="predicted"/>
<accession>A0AAV4R3C2</accession>
<evidence type="ECO:0000256" key="5">
    <source>
        <dbReference type="ARBA" id="ARBA00023242"/>
    </source>
</evidence>
<dbReference type="CDD" id="cd18945">
    <property type="entry name" value="bHLH_E-protein_TCF4_E2-2"/>
    <property type="match status" value="1"/>
</dbReference>
<feature type="compositionally biased region" description="Basic residues" evidence="6">
    <location>
        <begin position="343"/>
        <end position="353"/>
    </location>
</feature>
<feature type="region of interest" description="Disordered" evidence="6">
    <location>
        <begin position="325"/>
        <end position="379"/>
    </location>
</feature>
<feature type="compositionally biased region" description="Polar residues" evidence="6">
    <location>
        <begin position="474"/>
        <end position="492"/>
    </location>
</feature>
<dbReference type="GO" id="GO:0000978">
    <property type="term" value="F:RNA polymerase II cis-regulatory region sequence-specific DNA binding"/>
    <property type="evidence" value="ECO:0007669"/>
    <property type="project" value="TreeGrafter"/>
</dbReference>
<feature type="region of interest" description="Disordered" evidence="6">
    <location>
        <begin position="472"/>
        <end position="492"/>
    </location>
</feature>
<dbReference type="AlphaFoldDB" id="A0AAV4R3C2"/>
<sequence>MQYIQFSNGTSGGTVRHNIQPQYHQSANIASFPNSLDYRYNTRQDGVFLPQNNYVAESYERNSPTYPSVSKTVPFVDPYYLSEDVPDTWSSSNNSLNSPNFNFQSSTMPNPPVLNHINQGYPSGYLPSHLPCNKADQTNSSFSSSPSTPISSPPPLASLHQNWPRGSSQFNTQQVSPYTELTGTVQNYSYPNELQNTNGITDDRLTEALNVMKTVAEGPSLLQMQNAVPMGSSPPNANSLHSSLVQKNLPPALESFSGAMPAMQMPPNGLMETRRTIIGVSNPPVPITQSFVPISTCDNVKHETLSNAKDLPCLQGHEQLSVLSPGTIVNHTPSNNNTVSKKPQSRGYKRARSKSIGEDDDDPPEMKAEKEKERRHANNARERIRVRDINDAFKELGRMCMMHLQTERAMTKLTILSQAVEVITKLENQVRERNLNPKVACLKRREDEKNEEMKVPLSNPGMSHLIDSYPQMMQHPSSQSMNQHNNLPVSQA</sequence>
<dbReference type="Gene3D" id="4.10.280.10">
    <property type="entry name" value="Helix-loop-helix DNA-binding domain"/>
    <property type="match status" value="1"/>
</dbReference>
<feature type="compositionally biased region" description="Basic and acidic residues" evidence="6">
    <location>
        <begin position="364"/>
        <end position="379"/>
    </location>
</feature>
<dbReference type="GO" id="GO:0005634">
    <property type="term" value="C:nucleus"/>
    <property type="evidence" value="ECO:0007669"/>
    <property type="project" value="UniProtKB-SubCell"/>
</dbReference>
<dbReference type="InterPro" id="IPR011598">
    <property type="entry name" value="bHLH_dom"/>
</dbReference>
<keyword evidence="4" id="KW-0804">Transcription</keyword>
<evidence type="ECO:0000256" key="1">
    <source>
        <dbReference type="ARBA" id="ARBA00004123"/>
    </source>
</evidence>
<feature type="compositionally biased region" description="Polar residues" evidence="6">
    <location>
        <begin position="325"/>
        <end position="342"/>
    </location>
</feature>
<feature type="domain" description="BHLH" evidence="7">
    <location>
        <begin position="373"/>
        <end position="426"/>
    </location>
</feature>
<evidence type="ECO:0000313" key="8">
    <source>
        <dbReference type="EMBL" id="GIY14757.1"/>
    </source>
</evidence>
<dbReference type="InterPro" id="IPR036638">
    <property type="entry name" value="HLH_DNA-bd_sf"/>
</dbReference>
<keyword evidence="2" id="KW-0805">Transcription regulation</keyword>
<protein>
    <submittedName>
        <fullName evidence="8">Transcription factor 12</fullName>
    </submittedName>
</protein>
<dbReference type="SMART" id="SM00353">
    <property type="entry name" value="HLH"/>
    <property type="match status" value="1"/>
</dbReference>
<gene>
    <name evidence="8" type="primary">TCF12</name>
    <name evidence="8" type="ORF">CDAR_606982</name>
</gene>
<evidence type="ECO:0000259" key="7">
    <source>
        <dbReference type="PROSITE" id="PS50888"/>
    </source>
</evidence>
<comment type="subcellular location">
    <subcellularLocation>
        <location evidence="1">Nucleus</location>
    </subcellularLocation>
</comment>
<dbReference type="PROSITE" id="PS50888">
    <property type="entry name" value="BHLH"/>
    <property type="match status" value="1"/>
</dbReference>
<keyword evidence="3" id="KW-0238">DNA-binding</keyword>
<dbReference type="PANTHER" id="PTHR11793">
    <property type="entry name" value="BASIC HELIX-LOOP-HELIX TRANSCRIPTION FACTOR"/>
    <property type="match status" value="1"/>
</dbReference>
<evidence type="ECO:0000256" key="3">
    <source>
        <dbReference type="ARBA" id="ARBA00023125"/>
    </source>
</evidence>
<reference evidence="8 9" key="1">
    <citation type="submission" date="2021-06" db="EMBL/GenBank/DDBJ databases">
        <title>Caerostris darwini draft genome.</title>
        <authorList>
            <person name="Kono N."/>
            <person name="Arakawa K."/>
        </authorList>
    </citation>
    <scope>NUCLEOTIDE SEQUENCE [LARGE SCALE GENOMIC DNA]</scope>
</reference>
<evidence type="ECO:0000256" key="2">
    <source>
        <dbReference type="ARBA" id="ARBA00023015"/>
    </source>
</evidence>
<dbReference type="GO" id="GO:0046983">
    <property type="term" value="F:protein dimerization activity"/>
    <property type="evidence" value="ECO:0007669"/>
    <property type="project" value="InterPro"/>
</dbReference>
<dbReference type="Proteomes" id="UP001054837">
    <property type="component" value="Unassembled WGS sequence"/>
</dbReference>
<name>A0AAV4R3C2_9ARAC</name>
<keyword evidence="9" id="KW-1185">Reference proteome</keyword>
<evidence type="ECO:0000256" key="4">
    <source>
        <dbReference type="ARBA" id="ARBA00023163"/>
    </source>
</evidence>
<keyword evidence="5" id="KW-0539">Nucleus</keyword>
<dbReference type="GO" id="GO:0005667">
    <property type="term" value="C:transcription regulator complex"/>
    <property type="evidence" value="ECO:0007669"/>
    <property type="project" value="TreeGrafter"/>
</dbReference>
<dbReference type="PANTHER" id="PTHR11793:SF13">
    <property type="entry name" value="PROTEIN DAUGHTERLESS"/>
    <property type="match status" value="1"/>
</dbReference>
<feature type="region of interest" description="Disordered" evidence="6">
    <location>
        <begin position="128"/>
        <end position="171"/>
    </location>
</feature>
<feature type="compositionally biased region" description="Low complexity" evidence="6">
    <location>
        <begin position="140"/>
        <end position="150"/>
    </location>
</feature>
<dbReference type="GO" id="GO:0000785">
    <property type="term" value="C:chromatin"/>
    <property type="evidence" value="ECO:0007669"/>
    <property type="project" value="TreeGrafter"/>
</dbReference>
<dbReference type="GO" id="GO:0000981">
    <property type="term" value="F:DNA-binding transcription factor activity, RNA polymerase II-specific"/>
    <property type="evidence" value="ECO:0007669"/>
    <property type="project" value="TreeGrafter"/>
</dbReference>
<feature type="compositionally biased region" description="Polar residues" evidence="6">
    <location>
        <begin position="159"/>
        <end position="171"/>
    </location>
</feature>
<dbReference type="SUPFAM" id="SSF47459">
    <property type="entry name" value="HLH, helix-loop-helix DNA-binding domain"/>
    <property type="match status" value="1"/>
</dbReference>
<evidence type="ECO:0000313" key="9">
    <source>
        <dbReference type="Proteomes" id="UP001054837"/>
    </source>
</evidence>
<dbReference type="EMBL" id="BPLQ01005406">
    <property type="protein sequence ID" value="GIY14757.1"/>
    <property type="molecule type" value="Genomic_DNA"/>
</dbReference>
<organism evidence="8 9">
    <name type="scientific">Caerostris darwini</name>
    <dbReference type="NCBI Taxonomy" id="1538125"/>
    <lineage>
        <taxon>Eukaryota</taxon>
        <taxon>Metazoa</taxon>
        <taxon>Ecdysozoa</taxon>
        <taxon>Arthropoda</taxon>
        <taxon>Chelicerata</taxon>
        <taxon>Arachnida</taxon>
        <taxon>Araneae</taxon>
        <taxon>Araneomorphae</taxon>
        <taxon>Entelegynae</taxon>
        <taxon>Araneoidea</taxon>
        <taxon>Araneidae</taxon>
        <taxon>Caerostris</taxon>
    </lineage>
</organism>
<comment type="caution">
    <text evidence="8">The sequence shown here is derived from an EMBL/GenBank/DDBJ whole genome shotgun (WGS) entry which is preliminary data.</text>
</comment>
<dbReference type="InterPro" id="IPR051098">
    <property type="entry name" value="NeuroDiff_E-box_TFs"/>
</dbReference>